<gene>
    <name evidence="3" type="ORF">AWC02_15295</name>
</gene>
<dbReference type="STRING" id="188915.AWC02_15295"/>
<protein>
    <submittedName>
        <fullName evidence="3">Uncharacterized protein</fullName>
    </submittedName>
</protein>
<dbReference type="AlphaFoldDB" id="A0A1X1TFS2"/>
<evidence type="ECO:0000313" key="4">
    <source>
        <dbReference type="Proteomes" id="UP000193465"/>
    </source>
</evidence>
<dbReference type="InterPro" id="IPR018470">
    <property type="entry name" value="Metal-bd_Tp34-typ"/>
</dbReference>
<dbReference type="InterPro" id="IPR038482">
    <property type="entry name" value="Tp34-type_sf"/>
</dbReference>
<dbReference type="Proteomes" id="UP000193465">
    <property type="component" value="Unassembled WGS sequence"/>
</dbReference>
<evidence type="ECO:0000256" key="1">
    <source>
        <dbReference type="ARBA" id="ARBA00010013"/>
    </source>
</evidence>
<accession>A0A1X1TFS2</accession>
<reference evidence="3 4" key="1">
    <citation type="submission" date="2016-01" db="EMBL/GenBank/DDBJ databases">
        <title>The new phylogeny of the genus Mycobacterium.</title>
        <authorList>
            <person name="Tarcisio F."/>
            <person name="Conor M."/>
            <person name="Antonella G."/>
            <person name="Elisabetta G."/>
            <person name="Giulia F.S."/>
            <person name="Sara T."/>
            <person name="Anna F."/>
            <person name="Clotilde B."/>
            <person name="Roberto B."/>
            <person name="Veronica D.S."/>
            <person name="Fabio R."/>
            <person name="Monica P."/>
            <person name="Olivier J."/>
            <person name="Enrico T."/>
            <person name="Nicola S."/>
        </authorList>
    </citation>
    <scope>NUCLEOTIDE SEQUENCE [LARGE SCALE GENOMIC DNA]</scope>
    <source>
        <strain evidence="3 4">ATCC 27353</strain>
    </source>
</reference>
<name>A0A1X1TFS2_9MYCO</name>
<keyword evidence="4" id="KW-1185">Reference proteome</keyword>
<evidence type="ECO:0000256" key="2">
    <source>
        <dbReference type="ARBA" id="ARBA00022729"/>
    </source>
</evidence>
<proteinExistence type="inferred from homology"/>
<dbReference type="Pfam" id="PF10634">
    <property type="entry name" value="Iron_transport"/>
    <property type="match status" value="1"/>
</dbReference>
<comment type="similarity">
    <text evidence="1">Belongs to the UPF0423 family.</text>
</comment>
<organism evidence="3 4">
    <name type="scientific">Mycolicibacter engbaekii</name>
    <dbReference type="NCBI Taxonomy" id="188915"/>
    <lineage>
        <taxon>Bacteria</taxon>
        <taxon>Bacillati</taxon>
        <taxon>Actinomycetota</taxon>
        <taxon>Actinomycetes</taxon>
        <taxon>Mycobacteriales</taxon>
        <taxon>Mycobacteriaceae</taxon>
        <taxon>Mycolicibacter</taxon>
    </lineage>
</organism>
<sequence length="94" mass="9819">MCTSTTLILGNPVPYLDVRSDVSHNSAAVYAGVEMVSAARPHKGAAGLHYGNNIALDASGSYQVVAIIAASPLTGTDRDQRCAFRLDLDGQASR</sequence>
<keyword evidence="2" id="KW-0732">Signal</keyword>
<dbReference type="EMBL" id="LQOT01000057">
    <property type="protein sequence ID" value="ORV43368.1"/>
    <property type="molecule type" value="Genomic_DNA"/>
</dbReference>
<evidence type="ECO:0000313" key="3">
    <source>
        <dbReference type="EMBL" id="ORV43368.1"/>
    </source>
</evidence>
<dbReference type="Gene3D" id="2.60.40.2480">
    <property type="entry name" value="Periplasmic metal-binding protein Tp34-type"/>
    <property type="match status" value="1"/>
</dbReference>
<comment type="caution">
    <text evidence="3">The sequence shown here is derived from an EMBL/GenBank/DDBJ whole genome shotgun (WGS) entry which is preliminary data.</text>
</comment>